<keyword evidence="12" id="KW-1133">Transmembrane helix</keyword>
<dbReference type="InterPro" id="IPR003594">
    <property type="entry name" value="HATPase_dom"/>
</dbReference>
<evidence type="ECO:0000256" key="9">
    <source>
        <dbReference type="ARBA" id="ARBA00022840"/>
    </source>
</evidence>
<keyword evidence="10" id="KW-0902">Two-component regulatory system</keyword>
<dbReference type="Pfam" id="PF00512">
    <property type="entry name" value="HisKA"/>
    <property type="match status" value="1"/>
</dbReference>
<gene>
    <name evidence="14" type="ORF">BA92_08875</name>
</gene>
<dbReference type="EMBL" id="JPIU01000039">
    <property type="protein sequence ID" value="KIO44311.1"/>
    <property type="molecule type" value="Genomic_DNA"/>
</dbReference>
<dbReference type="SUPFAM" id="SSF47384">
    <property type="entry name" value="Homodimeric domain of signal transducing histidine kinase"/>
    <property type="match status" value="1"/>
</dbReference>
<protein>
    <recommendedName>
        <fullName evidence="3">histidine kinase</fullName>
        <ecNumber evidence="3">2.7.13.3</ecNumber>
    </recommendedName>
</protein>
<proteinExistence type="predicted"/>
<evidence type="ECO:0000256" key="12">
    <source>
        <dbReference type="SAM" id="Phobius"/>
    </source>
</evidence>
<keyword evidence="8 14" id="KW-0418">Kinase</keyword>
<evidence type="ECO:0000256" key="5">
    <source>
        <dbReference type="ARBA" id="ARBA00022553"/>
    </source>
</evidence>
<evidence type="ECO:0000256" key="6">
    <source>
        <dbReference type="ARBA" id="ARBA00022679"/>
    </source>
</evidence>
<dbReference type="Gene3D" id="1.10.287.130">
    <property type="match status" value="1"/>
</dbReference>
<feature type="transmembrane region" description="Helical" evidence="12">
    <location>
        <begin position="7"/>
        <end position="28"/>
    </location>
</feature>
<dbReference type="EC" id="2.7.13.3" evidence="3"/>
<dbReference type="PANTHER" id="PTHR45453">
    <property type="entry name" value="PHOSPHATE REGULON SENSOR PROTEIN PHOR"/>
    <property type="match status" value="1"/>
</dbReference>
<sequence>MRKQQIIILGVVFGLSLFGLILLQTSYFQTAFEVKKEQFDYTVNKVMDEVVDYIRGKVKMNRIAEGNNLLKSSEDGVEDTRMYVDPKRKIASKNDPNLMFSSVLSLIDDDSDVQDVSDFVGRKVTKDNLSTSLAKLQQQIKERLGKDYVLVVEEGNKPERMIEGRMDVNDLYGFIGNALIDNGIRSSFEFGIKENGKFVLASKNFLSQQDRYWDKRIFPGEKGGTVLYLRFPDLAGDAASSLWMLLPSILITFALLFCSVFCLVVIIRQKKLSVIKNDFINNMTHEFKTPIATISLASQMLKDGAVTNTPETIDRVATIIRDESKRLTYQVERVLQTALFTETRMKLKLKKININDIIEDLLPKFILRVEDKGGKMFGHLEAENDEVLADEVHITNVISNLVDNAIKYCIRAPEISIYTRNRNHEIVISVIDNGIGIAKKDQKLIFERFYRVSTGNLHDVKGFGLGLSYVKKIVEAHGGNIDVESSPDKGSCFDIILPLTSKKQKVKRTLFF</sequence>
<feature type="domain" description="Histidine kinase" evidence="13">
    <location>
        <begin position="282"/>
        <end position="501"/>
    </location>
</feature>
<dbReference type="GO" id="GO:0004721">
    <property type="term" value="F:phosphoprotein phosphatase activity"/>
    <property type="evidence" value="ECO:0007669"/>
    <property type="project" value="TreeGrafter"/>
</dbReference>
<keyword evidence="5" id="KW-0597">Phosphoprotein</keyword>
<evidence type="ECO:0000256" key="1">
    <source>
        <dbReference type="ARBA" id="ARBA00000085"/>
    </source>
</evidence>
<keyword evidence="15" id="KW-1185">Reference proteome</keyword>
<dbReference type="InterPro" id="IPR036097">
    <property type="entry name" value="HisK_dim/P_sf"/>
</dbReference>
<name>A0A0C3RDH9_9PORP</name>
<keyword evidence="4" id="KW-1003">Cell membrane</keyword>
<dbReference type="InterPro" id="IPR036890">
    <property type="entry name" value="HATPase_C_sf"/>
</dbReference>
<dbReference type="AlphaFoldDB" id="A0A0C3RDH9"/>
<dbReference type="Gene3D" id="3.30.565.10">
    <property type="entry name" value="Histidine kinase-like ATPase, C-terminal domain"/>
    <property type="match status" value="1"/>
</dbReference>
<dbReference type="FunFam" id="3.30.565.10:FF:000023">
    <property type="entry name" value="PAS domain-containing sensor histidine kinase"/>
    <property type="match status" value="1"/>
</dbReference>
<evidence type="ECO:0000313" key="15">
    <source>
        <dbReference type="Proteomes" id="UP000031980"/>
    </source>
</evidence>
<evidence type="ECO:0000256" key="10">
    <source>
        <dbReference type="ARBA" id="ARBA00023012"/>
    </source>
</evidence>
<evidence type="ECO:0000256" key="3">
    <source>
        <dbReference type="ARBA" id="ARBA00012438"/>
    </source>
</evidence>
<feature type="transmembrane region" description="Helical" evidence="12">
    <location>
        <begin position="242"/>
        <end position="267"/>
    </location>
</feature>
<evidence type="ECO:0000256" key="7">
    <source>
        <dbReference type="ARBA" id="ARBA00022741"/>
    </source>
</evidence>
<dbReference type="RefSeq" id="WP_041505197.1">
    <property type="nucleotide sequence ID" value="NZ_JPIU01000039.1"/>
</dbReference>
<accession>A0A0C3RDH9</accession>
<dbReference type="InterPro" id="IPR005467">
    <property type="entry name" value="His_kinase_dom"/>
</dbReference>
<dbReference type="GO" id="GO:0005886">
    <property type="term" value="C:plasma membrane"/>
    <property type="evidence" value="ECO:0007669"/>
    <property type="project" value="UniProtKB-SubCell"/>
</dbReference>
<comment type="caution">
    <text evidence="14">The sequence shown here is derived from an EMBL/GenBank/DDBJ whole genome shotgun (WGS) entry which is preliminary data.</text>
</comment>
<dbReference type="GO" id="GO:0005524">
    <property type="term" value="F:ATP binding"/>
    <property type="evidence" value="ECO:0007669"/>
    <property type="project" value="UniProtKB-KW"/>
</dbReference>
<dbReference type="SUPFAM" id="SSF55874">
    <property type="entry name" value="ATPase domain of HSP90 chaperone/DNA topoisomerase II/histidine kinase"/>
    <property type="match status" value="1"/>
</dbReference>
<dbReference type="CDD" id="cd00082">
    <property type="entry name" value="HisKA"/>
    <property type="match status" value="1"/>
</dbReference>
<comment type="catalytic activity">
    <reaction evidence="1">
        <text>ATP + protein L-histidine = ADP + protein N-phospho-L-histidine.</text>
        <dbReference type="EC" id="2.7.13.3"/>
    </reaction>
</comment>
<dbReference type="SMART" id="SM00388">
    <property type="entry name" value="HisKA"/>
    <property type="match status" value="1"/>
</dbReference>
<evidence type="ECO:0000256" key="8">
    <source>
        <dbReference type="ARBA" id="ARBA00022777"/>
    </source>
</evidence>
<dbReference type="PRINTS" id="PR00344">
    <property type="entry name" value="BCTRLSENSOR"/>
</dbReference>
<reference evidence="14 15" key="1">
    <citation type="submission" date="2014-07" db="EMBL/GenBank/DDBJ databases">
        <title>Porphyromonadaceae bacterium OUH 308042 = ATCC BAA-2681 = DSM 28342 draft genome.</title>
        <authorList>
            <person name="Sydenham T.V."/>
            <person name="Hasman H."/>
            <person name="Justensen U.S."/>
        </authorList>
    </citation>
    <scope>NUCLEOTIDE SEQUENCE [LARGE SCALE GENOMIC DNA]</scope>
    <source>
        <strain evidence="14 15">OUH 308042</strain>
    </source>
</reference>
<dbReference type="InterPro" id="IPR050351">
    <property type="entry name" value="BphY/WalK/GraS-like"/>
</dbReference>
<dbReference type="PANTHER" id="PTHR45453:SF1">
    <property type="entry name" value="PHOSPHATE REGULON SENSOR PROTEIN PHOR"/>
    <property type="match status" value="1"/>
</dbReference>
<evidence type="ECO:0000259" key="13">
    <source>
        <dbReference type="PROSITE" id="PS50109"/>
    </source>
</evidence>
<comment type="subcellular location">
    <subcellularLocation>
        <location evidence="2">Cell membrane</location>
    </subcellularLocation>
</comment>
<dbReference type="CDD" id="cd00075">
    <property type="entry name" value="HATPase"/>
    <property type="match status" value="1"/>
</dbReference>
<dbReference type="Proteomes" id="UP000031980">
    <property type="component" value="Unassembled WGS sequence"/>
</dbReference>
<keyword evidence="11 12" id="KW-0472">Membrane</keyword>
<dbReference type="PROSITE" id="PS50109">
    <property type="entry name" value="HIS_KIN"/>
    <property type="match status" value="1"/>
</dbReference>
<dbReference type="InterPro" id="IPR004358">
    <property type="entry name" value="Sig_transdc_His_kin-like_C"/>
</dbReference>
<evidence type="ECO:0000256" key="4">
    <source>
        <dbReference type="ARBA" id="ARBA00022475"/>
    </source>
</evidence>
<dbReference type="InterPro" id="IPR003661">
    <property type="entry name" value="HisK_dim/P_dom"/>
</dbReference>
<evidence type="ECO:0000256" key="11">
    <source>
        <dbReference type="ARBA" id="ARBA00023136"/>
    </source>
</evidence>
<evidence type="ECO:0000313" key="14">
    <source>
        <dbReference type="EMBL" id="KIO44311.1"/>
    </source>
</evidence>
<dbReference type="Pfam" id="PF02518">
    <property type="entry name" value="HATPase_c"/>
    <property type="match status" value="1"/>
</dbReference>
<dbReference type="SMART" id="SM00387">
    <property type="entry name" value="HATPase_c"/>
    <property type="match status" value="1"/>
</dbReference>
<organism evidence="14 15">
    <name type="scientific">Sanguibacteroides justesenii</name>
    <dbReference type="NCBI Taxonomy" id="1547597"/>
    <lineage>
        <taxon>Bacteria</taxon>
        <taxon>Pseudomonadati</taxon>
        <taxon>Bacteroidota</taxon>
        <taxon>Bacteroidia</taxon>
        <taxon>Bacteroidales</taxon>
        <taxon>Porphyromonadaceae</taxon>
        <taxon>Sanguibacteroides</taxon>
    </lineage>
</organism>
<keyword evidence="7" id="KW-0547">Nucleotide-binding</keyword>
<evidence type="ECO:0000256" key="2">
    <source>
        <dbReference type="ARBA" id="ARBA00004236"/>
    </source>
</evidence>
<keyword evidence="6" id="KW-0808">Transferase</keyword>
<keyword evidence="12" id="KW-0812">Transmembrane</keyword>
<dbReference type="GO" id="GO:0000155">
    <property type="term" value="F:phosphorelay sensor kinase activity"/>
    <property type="evidence" value="ECO:0007669"/>
    <property type="project" value="InterPro"/>
</dbReference>
<keyword evidence="9" id="KW-0067">ATP-binding</keyword>
<dbReference type="OrthoDB" id="1933776at2"/>
<dbReference type="GO" id="GO:0016036">
    <property type="term" value="P:cellular response to phosphate starvation"/>
    <property type="evidence" value="ECO:0007669"/>
    <property type="project" value="TreeGrafter"/>
</dbReference>